<protein>
    <submittedName>
        <fullName evidence="2">Uncharacterized protein</fullName>
    </submittedName>
</protein>
<sequence length="76" mass="7640">MGDAGPHDVTGCHPGEIFVQELQGSAAFLFQAGDGPQRGGLAGSVGSDQGDDFAFPDGQGNALEGLNRPVVNGQIS</sequence>
<name>A0A645J4Q9_9ZZZZ</name>
<evidence type="ECO:0000313" key="2">
    <source>
        <dbReference type="EMBL" id="MPN58685.1"/>
    </source>
</evidence>
<feature type="region of interest" description="Disordered" evidence="1">
    <location>
        <begin position="37"/>
        <end position="76"/>
    </location>
</feature>
<dbReference type="EMBL" id="VSSQ01131714">
    <property type="protein sequence ID" value="MPN58685.1"/>
    <property type="molecule type" value="Genomic_DNA"/>
</dbReference>
<organism evidence="2">
    <name type="scientific">bioreactor metagenome</name>
    <dbReference type="NCBI Taxonomy" id="1076179"/>
    <lineage>
        <taxon>unclassified sequences</taxon>
        <taxon>metagenomes</taxon>
        <taxon>ecological metagenomes</taxon>
    </lineage>
</organism>
<reference evidence="2" key="1">
    <citation type="submission" date="2019-08" db="EMBL/GenBank/DDBJ databases">
        <authorList>
            <person name="Kucharzyk K."/>
            <person name="Murdoch R.W."/>
            <person name="Higgins S."/>
            <person name="Loffler F."/>
        </authorList>
    </citation>
    <scope>NUCLEOTIDE SEQUENCE</scope>
</reference>
<proteinExistence type="predicted"/>
<evidence type="ECO:0000256" key="1">
    <source>
        <dbReference type="SAM" id="MobiDB-lite"/>
    </source>
</evidence>
<dbReference type="AntiFam" id="ANF00095">
    <property type="entry name" value="Shadow ORF (opposite ABC transporters)"/>
</dbReference>
<accession>A0A645J4Q9</accession>
<gene>
    <name evidence="2" type="ORF">SDC9_206396</name>
</gene>
<dbReference type="AlphaFoldDB" id="A0A645J4Q9"/>
<comment type="caution">
    <text evidence="2">The sequence shown here is derived from an EMBL/GenBank/DDBJ whole genome shotgun (WGS) entry which is preliminary data.</text>
</comment>